<dbReference type="Pfam" id="PF11575">
    <property type="entry name" value="FhuF_C"/>
    <property type="match status" value="1"/>
</dbReference>
<dbReference type="OrthoDB" id="3290158at2"/>
<accession>A0A3N6WUS9</accession>
<keyword evidence="3" id="KW-1185">Reference proteome</keyword>
<evidence type="ECO:0000313" key="2">
    <source>
        <dbReference type="EMBL" id="RQN08752.1"/>
    </source>
</evidence>
<proteinExistence type="predicted"/>
<evidence type="ECO:0000259" key="1">
    <source>
        <dbReference type="Pfam" id="PF11575"/>
    </source>
</evidence>
<reference evidence="2 3" key="1">
    <citation type="submission" date="2018-11" db="EMBL/GenBank/DDBJ databases">
        <authorList>
            <person name="Li F."/>
        </authorList>
    </citation>
    <scope>NUCLEOTIDE SEQUENCE [LARGE SCALE GENOMIC DNA]</scope>
    <source>
        <strain evidence="2 3">YS17T</strain>
    </source>
</reference>
<dbReference type="InterPro" id="IPR024726">
    <property type="entry name" value="FhuF_C"/>
</dbReference>
<gene>
    <name evidence="2" type="ORF">EHW97_05745</name>
</gene>
<protein>
    <submittedName>
        <fullName evidence="2">(2Fe-2S)-binding protein</fullName>
    </submittedName>
</protein>
<evidence type="ECO:0000313" key="3">
    <source>
        <dbReference type="Proteomes" id="UP000275225"/>
    </source>
</evidence>
<organism evidence="2 3">
    <name type="scientific">Aeromicrobium camelliae</name>
    <dbReference type="NCBI Taxonomy" id="1538144"/>
    <lineage>
        <taxon>Bacteria</taxon>
        <taxon>Bacillati</taxon>
        <taxon>Actinomycetota</taxon>
        <taxon>Actinomycetes</taxon>
        <taxon>Propionibacteriales</taxon>
        <taxon>Nocardioidaceae</taxon>
        <taxon>Aeromicrobium</taxon>
    </lineage>
</organism>
<name>A0A3N6WUS9_9ACTN</name>
<sequence>MGMDGTLAALSALGPYFAVDRYEPDKDWRPLSALLAPGPLESRVEHTSRALGLEGSADDVRVAASTVALGLFSQLVSPVLGATATATTPPAITLDSMWWRAAASGPWALAVDRLGGSDTLGTALTGAVAPLVERFAEGFSLSRTVLWGNAASAVFGSVAALHRAGAERTSQAAVLALDALRREPLLGHGEIVDRHFVRTSCCLYYRVPGGGYCGDCVLAQP</sequence>
<dbReference type="AlphaFoldDB" id="A0A3N6WUS9"/>
<dbReference type="Proteomes" id="UP000275225">
    <property type="component" value="Unassembled WGS sequence"/>
</dbReference>
<dbReference type="EMBL" id="RQJX01000005">
    <property type="protein sequence ID" value="RQN08752.1"/>
    <property type="molecule type" value="Genomic_DNA"/>
</dbReference>
<dbReference type="GO" id="GO:0051537">
    <property type="term" value="F:2 iron, 2 sulfur cluster binding"/>
    <property type="evidence" value="ECO:0007669"/>
    <property type="project" value="InterPro"/>
</dbReference>
<feature type="domain" description="Ferric siderophore reductase C-terminal" evidence="1">
    <location>
        <begin position="198"/>
        <end position="218"/>
    </location>
</feature>
<comment type="caution">
    <text evidence="2">The sequence shown here is derived from an EMBL/GenBank/DDBJ whole genome shotgun (WGS) entry which is preliminary data.</text>
</comment>